<organism evidence="1 2">
    <name type="scientific">Dissulfuribacter thermophilus</name>
    <dbReference type="NCBI Taxonomy" id="1156395"/>
    <lineage>
        <taxon>Bacteria</taxon>
        <taxon>Pseudomonadati</taxon>
        <taxon>Thermodesulfobacteriota</taxon>
        <taxon>Dissulfuribacteria</taxon>
        <taxon>Dissulfuribacterales</taxon>
        <taxon>Dissulfuribacteraceae</taxon>
        <taxon>Dissulfuribacter</taxon>
    </lineage>
</organism>
<dbReference type="RefSeq" id="WP_067620081.1">
    <property type="nucleotide sequence ID" value="NZ_MAGO01000012.1"/>
</dbReference>
<keyword evidence="2" id="KW-1185">Reference proteome</keyword>
<sequence>MVAVSDSITKKISISLRLKQAVGLYFEEQNLSSLLPELRLQANRSKELMQSIGLTSVCIRCAKVNQGSGCCSRAIEQWYEIPTLILNLLLGCTLPQRHRDPSTCIFLGETGCTLLVRYHFCVNYLCEHIKNEIPPKDLERLRRQYGRELYISWKLEKEIWKYFNMNSCKEPSLPEAF</sequence>
<dbReference type="Proteomes" id="UP000093080">
    <property type="component" value="Unassembled WGS sequence"/>
</dbReference>
<protein>
    <submittedName>
        <fullName evidence="1">Uncharacterized protein</fullName>
    </submittedName>
</protein>
<reference evidence="1 2" key="1">
    <citation type="submission" date="2016-06" db="EMBL/GenBank/DDBJ databases">
        <title>Respiratory ammonification of nitrate coupled to the oxidation of elemental sulfur in deep-sea autotrophic thermophilic bacteria.</title>
        <authorList>
            <person name="Slobodkina G.B."/>
            <person name="Mardanov A.V."/>
            <person name="Ravin N.V."/>
            <person name="Frolova A.A."/>
            <person name="Viryasiv M.B."/>
            <person name="Chernyh N.A."/>
            <person name="Bonch-Osmolovskaya E.A."/>
            <person name="Slobodkin A.I."/>
        </authorList>
    </citation>
    <scope>NUCLEOTIDE SEQUENCE [LARGE SCALE GENOMIC DNA]</scope>
    <source>
        <strain evidence="1 2">S69</strain>
    </source>
</reference>
<proteinExistence type="predicted"/>
<evidence type="ECO:0000313" key="1">
    <source>
        <dbReference type="EMBL" id="OCC14417.1"/>
    </source>
</evidence>
<dbReference type="EMBL" id="MAGO01000012">
    <property type="protein sequence ID" value="OCC14417.1"/>
    <property type="molecule type" value="Genomic_DNA"/>
</dbReference>
<name>A0A1B9F3A7_9BACT</name>
<gene>
    <name evidence="1" type="ORF">DBT_2146</name>
</gene>
<evidence type="ECO:0000313" key="2">
    <source>
        <dbReference type="Proteomes" id="UP000093080"/>
    </source>
</evidence>
<dbReference type="AlphaFoldDB" id="A0A1B9F3A7"/>
<dbReference type="OrthoDB" id="9800594at2"/>
<dbReference type="STRING" id="1156395.DBT_2146"/>
<accession>A0A1B9F3A7</accession>
<comment type="caution">
    <text evidence="1">The sequence shown here is derived from an EMBL/GenBank/DDBJ whole genome shotgun (WGS) entry which is preliminary data.</text>
</comment>